<dbReference type="InterPro" id="IPR036188">
    <property type="entry name" value="FAD/NAD-bd_sf"/>
</dbReference>
<dbReference type="AlphaFoldDB" id="A0A0F4Z6D7"/>
<gene>
    <name evidence="6" type="ORF">T310_0365</name>
</gene>
<dbReference type="Pfam" id="PF00743">
    <property type="entry name" value="FMO-like"/>
    <property type="match status" value="1"/>
</dbReference>
<comment type="similarity">
    <text evidence="2">Belongs to the FAD-binding monooxygenase family.</text>
</comment>
<proteinExistence type="inferred from homology"/>
<dbReference type="OrthoDB" id="74360at2759"/>
<dbReference type="Proteomes" id="UP000053958">
    <property type="component" value="Unassembled WGS sequence"/>
</dbReference>
<dbReference type="EMBL" id="LASV01000016">
    <property type="protein sequence ID" value="KKA25636.1"/>
    <property type="molecule type" value="Genomic_DNA"/>
</dbReference>
<dbReference type="STRING" id="1408163.A0A0F4Z6D7"/>
<protein>
    <submittedName>
        <fullName evidence="6">Uncharacterized protein</fullName>
    </submittedName>
</protein>
<reference evidence="6 7" key="1">
    <citation type="submission" date="2015-04" db="EMBL/GenBank/DDBJ databases">
        <authorList>
            <person name="Heijne W.H."/>
            <person name="Fedorova N.D."/>
            <person name="Nierman W.C."/>
            <person name="Vollebregt A.W."/>
            <person name="Zhao Z."/>
            <person name="Wu L."/>
            <person name="Kumar M."/>
            <person name="Stam H."/>
            <person name="van den Berg M.A."/>
            <person name="Pel H.J."/>
        </authorList>
    </citation>
    <scope>NUCLEOTIDE SEQUENCE [LARGE SCALE GENOMIC DNA]</scope>
    <source>
        <strain evidence="6 7">CBS 393.64</strain>
    </source>
</reference>
<keyword evidence="7" id="KW-1185">Reference proteome</keyword>
<dbReference type="PANTHER" id="PTHR42877">
    <property type="entry name" value="L-ORNITHINE N(5)-MONOOXYGENASE-RELATED"/>
    <property type="match status" value="1"/>
</dbReference>
<keyword evidence="5" id="KW-0560">Oxidoreductase</keyword>
<name>A0A0F4Z6D7_RASE3</name>
<accession>A0A0F4Z6D7</accession>
<dbReference type="InterPro" id="IPR020946">
    <property type="entry name" value="Flavin_mOase-like"/>
</dbReference>
<keyword evidence="3" id="KW-0285">Flavoprotein</keyword>
<evidence type="ECO:0000256" key="4">
    <source>
        <dbReference type="ARBA" id="ARBA00022827"/>
    </source>
</evidence>
<dbReference type="GO" id="GO:0050661">
    <property type="term" value="F:NADP binding"/>
    <property type="evidence" value="ECO:0007669"/>
    <property type="project" value="InterPro"/>
</dbReference>
<dbReference type="GO" id="GO:0050660">
    <property type="term" value="F:flavin adenine dinucleotide binding"/>
    <property type="evidence" value="ECO:0007669"/>
    <property type="project" value="InterPro"/>
</dbReference>
<dbReference type="PANTHER" id="PTHR42877:SF10">
    <property type="entry name" value="L-ORNITHINE N(5)-OXYGENASE"/>
    <property type="match status" value="1"/>
</dbReference>
<evidence type="ECO:0000256" key="5">
    <source>
        <dbReference type="ARBA" id="ARBA00023002"/>
    </source>
</evidence>
<evidence type="ECO:0000256" key="3">
    <source>
        <dbReference type="ARBA" id="ARBA00022630"/>
    </source>
</evidence>
<dbReference type="GeneID" id="25312420"/>
<sequence length="534" mass="60163">MATSIASIRRHRAYAKDAYTYYPVVIVGAGESGIAMGCRLKEALGFDQFRIFERQSGIGGTWWINRYPGVACDVPAVFYSFSFAQNKRWTTLFPPGSEIAEYLADVCAKYGIVDKIQLNTEVKQLRWLEDEEEWEVTLAHLVPGAGDLSAKERQEKVATEGEHSVYVATEIVRAKIAVSAVGGLVEPKSWPQDIPGIENFEGDLIHTARWKPDVNLEGKDVVVVGTGCSAAQVVPELVNPPYNAKSVTQLMRSPPWVSPHFSEKETEIWDRYAPSLIPKIPGLLRLVRFYVFCFVEHTWFQLFANNSYTNKVRPAVERQYLEFMRKLTPPQYHDMLTPNYQIGCKRRIIGGRWYKSLNHPKIELTSRPLKSVQLKSVTLGPSPNSSADAAEEVHLPADAIILANGYETNVWLHPLRVLGKNGKSIHDVWEERGGPQAYLGIAMDKFPNFFMIFGPNTATGHSSVIMASENAVEYSLKFIKPILNGDVSTWEVKEEVERKWTQGVQAALKRTAFHQGGCTSWYKNDKDWNSTVYP</sequence>
<dbReference type="InterPro" id="IPR051209">
    <property type="entry name" value="FAD-bind_Monooxygenase_sf"/>
</dbReference>
<comment type="cofactor">
    <cofactor evidence="1">
        <name>FAD</name>
        <dbReference type="ChEBI" id="CHEBI:57692"/>
    </cofactor>
</comment>
<organism evidence="6 7">
    <name type="scientific">Rasamsonia emersonii (strain ATCC 16479 / CBS 393.64 / IMI 116815)</name>
    <dbReference type="NCBI Taxonomy" id="1408163"/>
    <lineage>
        <taxon>Eukaryota</taxon>
        <taxon>Fungi</taxon>
        <taxon>Dikarya</taxon>
        <taxon>Ascomycota</taxon>
        <taxon>Pezizomycotina</taxon>
        <taxon>Eurotiomycetes</taxon>
        <taxon>Eurotiomycetidae</taxon>
        <taxon>Eurotiales</taxon>
        <taxon>Trichocomaceae</taxon>
        <taxon>Rasamsonia</taxon>
    </lineage>
</organism>
<evidence type="ECO:0000256" key="2">
    <source>
        <dbReference type="ARBA" id="ARBA00010139"/>
    </source>
</evidence>
<evidence type="ECO:0000256" key="1">
    <source>
        <dbReference type="ARBA" id="ARBA00001974"/>
    </source>
</evidence>
<comment type="caution">
    <text evidence="6">The sequence shown here is derived from an EMBL/GenBank/DDBJ whole genome shotgun (WGS) entry which is preliminary data.</text>
</comment>
<dbReference type="SUPFAM" id="SSF51905">
    <property type="entry name" value="FAD/NAD(P)-binding domain"/>
    <property type="match status" value="2"/>
</dbReference>
<keyword evidence="4" id="KW-0274">FAD</keyword>
<evidence type="ECO:0000313" key="7">
    <source>
        <dbReference type="Proteomes" id="UP000053958"/>
    </source>
</evidence>
<dbReference type="Gene3D" id="3.50.50.60">
    <property type="entry name" value="FAD/NAD(P)-binding domain"/>
    <property type="match status" value="3"/>
</dbReference>
<dbReference type="RefSeq" id="XP_013332248.1">
    <property type="nucleotide sequence ID" value="XM_013476794.1"/>
</dbReference>
<evidence type="ECO:0000313" key="6">
    <source>
        <dbReference type="EMBL" id="KKA25636.1"/>
    </source>
</evidence>
<dbReference type="GO" id="GO:0004499">
    <property type="term" value="F:N,N-dimethylaniline monooxygenase activity"/>
    <property type="evidence" value="ECO:0007669"/>
    <property type="project" value="InterPro"/>
</dbReference>